<dbReference type="Proteomes" id="UP001152797">
    <property type="component" value="Unassembled WGS sequence"/>
</dbReference>
<name>A0A9P1C143_9DINO</name>
<protein>
    <submittedName>
        <fullName evidence="2">Uncharacterized protein</fullName>
    </submittedName>
</protein>
<evidence type="ECO:0000313" key="4">
    <source>
        <dbReference type="Proteomes" id="UP001152797"/>
    </source>
</evidence>
<accession>A0A9P1C143</accession>
<evidence type="ECO:0000313" key="3">
    <source>
        <dbReference type="EMBL" id="CAL1136308.1"/>
    </source>
</evidence>
<feature type="compositionally biased region" description="Basic and acidic residues" evidence="1">
    <location>
        <begin position="405"/>
        <end position="421"/>
    </location>
</feature>
<feature type="region of interest" description="Disordered" evidence="1">
    <location>
        <begin position="1195"/>
        <end position="1217"/>
    </location>
</feature>
<sequence length="1446" mass="163943">IGVEELRQEDSGSCTGRNRRCYNGQHRRCGGANAARSTARSAQCMCRIFGHSSCCSRTTSSRGVGRRQRSWSTQQKTSVSGASEACVHFLETVKCGREFPVLKNGAHEARPHMFPTCHSVTGERNYLSPIAAVWDAWRLRGEIISQSFDDCSDHSISHHGVPYLQGMSLKSVLCISQEPRNVRRRKRVHFDDCIEVAMSTEDDCLLYSTVVQHGALYDWSDKPWRYSPKPPSRRFSWRKITDLTYPFCNFADIHDRKADIDVVHDDSPHSTPSAVTSVPHDDSLFASPFRDKLKDRGRCAHNECRPEMCFSVLRDITNQNLCDFMSTEGLQVAPLSTKAVLSSLPSQSSSISRVMSQENHVPNAALRENDNIDELSIVQIGSVTPYAFKNSPIEMQQAFQMHGMPGDHAHHMEGVDERHEEYDEGSESPSPGDSSDPVEGHQSANHPERQDVILFHLADQPVRSFLNWNSYEEMMTEIAHHYSRRREEIEEAYEVVVSPPDLGIEVVPVIVHVFGDIPPESNDRLVLVDIEYHAHRIEGHFRSGPTVSRSVQPLPSTASRHDVLYRSNVDRYCRLENGRCLVFINSRRWPDYDLDRKVIAHGDYIRIAVPPSDRFACSTTAISDMTQRGFSDQQILDEIHNEDAASGFSPSLLGEDEMRRLATDAHADTDDFLLMQRSLADNHTDPRFDGGPRSSSSDSDEVLQDWYVDLQRLVEAHFQQCGETQQQDFMFSIYTWFIDQETANLCREPKIAILGEDPAEWREDILLPWEYHLVPDNSVLIDLVQPFVPRASVEEHIAHVIITQRPVNLRSVLFSMEFVDEVESSVIVTFAAAVPNICNARMLADHVPLFDAFFRNKRKWVYPEESENDPTIKTKFGLGIRVQIFPTVLDDASDISDDNSMIQNPSSGCCISARSFHSTSRQPLGGNHSGPMPHIANFSLTEEFIRYVQAVGAQTAQDDAFPDLPEGLSDQPVWVQDLWEKWAETVAQNGGDPQSGLRLETWFTNPRRWTRCEHSRVVVLSSNFQMWERELLGAWHDRAELALPTQFAIVFPTPEDVDRTVQEQLVIEQQSEPFSRTVVVTVCDTFRSYGKHGSIALVVSDQLNIYSLSTLLGYSEICSPEREDNECLLWMGNIAIRPDQTLQVRTGNALRFLVRRGIRVSIPELLSMTDQQLRNELRAAIGGVIFRRPNVQGFPADPHSANNPGSSSSPAHPPASAYPPEWINQLQEVFDRHAFLEHTDEGPVMYVLVWFVQGRVRHFNDSPKVVRIDADNQWWQSELIFPWREQFTRGAPMELHFVDPMPPSHPWQSHAAHVIVVQSLPEEHVAVLATSTEHAESNRPVSQAAMIVHRFSGIGDFVDRMVTSDVPMHSITVRRGRLSFPSDRTVRLGSGDGIVIGMPPVRRRPKVKPATQLLVRILTLQLVVFQISMRQPCHRRMTWMNRKTMT</sequence>
<feature type="compositionally biased region" description="Low complexity" evidence="1">
    <location>
        <begin position="1198"/>
        <end position="1210"/>
    </location>
</feature>
<dbReference type="EMBL" id="CAMXCT030000759">
    <property type="protein sequence ID" value="CAL4770245.1"/>
    <property type="molecule type" value="Genomic_DNA"/>
</dbReference>
<dbReference type="EMBL" id="CAMXCT020000759">
    <property type="protein sequence ID" value="CAL1136308.1"/>
    <property type="molecule type" value="Genomic_DNA"/>
</dbReference>
<evidence type="ECO:0000256" key="1">
    <source>
        <dbReference type="SAM" id="MobiDB-lite"/>
    </source>
</evidence>
<dbReference type="EMBL" id="CAMXCT010000759">
    <property type="protein sequence ID" value="CAI3982933.1"/>
    <property type="molecule type" value="Genomic_DNA"/>
</dbReference>
<reference evidence="3" key="2">
    <citation type="submission" date="2024-04" db="EMBL/GenBank/DDBJ databases">
        <authorList>
            <person name="Chen Y."/>
            <person name="Shah S."/>
            <person name="Dougan E. K."/>
            <person name="Thang M."/>
            <person name="Chan C."/>
        </authorList>
    </citation>
    <scope>NUCLEOTIDE SEQUENCE [LARGE SCALE GENOMIC DNA]</scope>
</reference>
<feature type="non-terminal residue" evidence="2">
    <location>
        <position position="1446"/>
    </location>
</feature>
<comment type="caution">
    <text evidence="2">The sequence shown here is derived from an EMBL/GenBank/DDBJ whole genome shotgun (WGS) entry which is preliminary data.</text>
</comment>
<gene>
    <name evidence="2" type="ORF">C1SCF055_LOCUS10589</name>
</gene>
<feature type="region of interest" description="Disordered" evidence="1">
    <location>
        <begin position="55"/>
        <end position="76"/>
    </location>
</feature>
<keyword evidence="4" id="KW-1185">Reference proteome</keyword>
<organism evidence="2">
    <name type="scientific">Cladocopium goreaui</name>
    <dbReference type="NCBI Taxonomy" id="2562237"/>
    <lineage>
        <taxon>Eukaryota</taxon>
        <taxon>Sar</taxon>
        <taxon>Alveolata</taxon>
        <taxon>Dinophyceae</taxon>
        <taxon>Suessiales</taxon>
        <taxon>Symbiodiniaceae</taxon>
        <taxon>Cladocopium</taxon>
    </lineage>
</organism>
<proteinExistence type="predicted"/>
<reference evidence="2" key="1">
    <citation type="submission" date="2022-10" db="EMBL/GenBank/DDBJ databases">
        <authorList>
            <person name="Chen Y."/>
            <person name="Dougan E. K."/>
            <person name="Chan C."/>
            <person name="Rhodes N."/>
            <person name="Thang M."/>
        </authorList>
    </citation>
    <scope>NUCLEOTIDE SEQUENCE</scope>
</reference>
<feature type="region of interest" description="Disordered" evidence="1">
    <location>
        <begin position="404"/>
        <end position="444"/>
    </location>
</feature>
<feature type="compositionally biased region" description="Low complexity" evidence="1">
    <location>
        <begin position="427"/>
        <end position="437"/>
    </location>
</feature>
<evidence type="ECO:0000313" key="2">
    <source>
        <dbReference type="EMBL" id="CAI3982933.1"/>
    </source>
</evidence>